<dbReference type="Pfam" id="PF14200">
    <property type="entry name" value="RicinB_lectin_2"/>
    <property type="match status" value="1"/>
</dbReference>
<dbReference type="EMBL" id="SLWM01000024">
    <property type="protein sequence ID" value="TCO12942.1"/>
    <property type="molecule type" value="Genomic_DNA"/>
</dbReference>
<dbReference type="Gene3D" id="2.80.10.50">
    <property type="match status" value="1"/>
</dbReference>
<keyword evidence="4" id="KW-1185">Reference proteome</keyword>
<protein>
    <submittedName>
        <fullName evidence="3">Ricin-type beta-trefoil lectin protein</fullName>
    </submittedName>
</protein>
<organism evidence="3 4">
    <name type="scientific">Kribbella orskensis</name>
    <dbReference type="NCBI Taxonomy" id="2512216"/>
    <lineage>
        <taxon>Bacteria</taxon>
        <taxon>Bacillati</taxon>
        <taxon>Actinomycetota</taxon>
        <taxon>Actinomycetes</taxon>
        <taxon>Propionibacteriales</taxon>
        <taxon>Kribbellaceae</taxon>
        <taxon>Kribbella</taxon>
    </lineage>
</organism>
<evidence type="ECO:0000256" key="1">
    <source>
        <dbReference type="SAM" id="MobiDB-lite"/>
    </source>
</evidence>
<evidence type="ECO:0000313" key="4">
    <source>
        <dbReference type="Proteomes" id="UP000295818"/>
    </source>
</evidence>
<evidence type="ECO:0000313" key="3">
    <source>
        <dbReference type="EMBL" id="TCO12942.1"/>
    </source>
</evidence>
<dbReference type="PROSITE" id="PS50231">
    <property type="entry name" value="RICIN_B_LECTIN"/>
    <property type="match status" value="1"/>
</dbReference>
<accession>A0ABY2BA53</accession>
<comment type="caution">
    <text evidence="3">The sequence shown here is derived from an EMBL/GenBank/DDBJ whole genome shotgun (WGS) entry which is preliminary data.</text>
</comment>
<dbReference type="Proteomes" id="UP000295818">
    <property type="component" value="Unassembled WGS sequence"/>
</dbReference>
<feature type="region of interest" description="Disordered" evidence="1">
    <location>
        <begin position="1"/>
        <end position="32"/>
    </location>
</feature>
<dbReference type="InterPro" id="IPR035992">
    <property type="entry name" value="Ricin_B-like_lectins"/>
</dbReference>
<dbReference type="SUPFAM" id="SSF50370">
    <property type="entry name" value="Ricin B-like lectins"/>
    <property type="match status" value="1"/>
</dbReference>
<gene>
    <name evidence="3" type="ORF">EV644_12466</name>
</gene>
<feature type="domain" description="Ricin B lectin" evidence="2">
    <location>
        <begin position="26"/>
        <end position="62"/>
    </location>
</feature>
<dbReference type="InterPro" id="IPR000772">
    <property type="entry name" value="Ricin_B_lectin"/>
</dbReference>
<proteinExistence type="predicted"/>
<name>A0ABY2BA53_9ACTN</name>
<evidence type="ECO:0000259" key="2">
    <source>
        <dbReference type="Pfam" id="PF14200"/>
    </source>
</evidence>
<sequence>MKVYGWGSGDTEPVNDLPPAPPGEPLRGVGSGRCADVPGFSTTNGTQLDLWDCNGGGNQSWTRS</sequence>
<reference evidence="3 4" key="1">
    <citation type="journal article" date="2015" name="Stand. Genomic Sci.">
        <title>Genomic Encyclopedia of Bacterial and Archaeal Type Strains, Phase III: the genomes of soil and plant-associated and newly described type strains.</title>
        <authorList>
            <person name="Whitman W.B."/>
            <person name="Woyke T."/>
            <person name="Klenk H.P."/>
            <person name="Zhou Y."/>
            <person name="Lilburn T.G."/>
            <person name="Beck B.J."/>
            <person name="De Vos P."/>
            <person name="Vandamme P."/>
            <person name="Eisen J.A."/>
            <person name="Garrity G."/>
            <person name="Hugenholtz P."/>
            <person name="Kyrpides N.C."/>
        </authorList>
    </citation>
    <scope>NUCLEOTIDE SEQUENCE [LARGE SCALE GENOMIC DNA]</scope>
    <source>
        <strain evidence="3 4">VKM Ac-2538</strain>
    </source>
</reference>